<accession>A0A8X6RGQ7</accession>
<organism evidence="1 2">
    <name type="scientific">Trichonephila clavipes</name>
    <name type="common">Golden silk orbweaver</name>
    <name type="synonym">Nephila clavipes</name>
    <dbReference type="NCBI Taxonomy" id="2585209"/>
    <lineage>
        <taxon>Eukaryota</taxon>
        <taxon>Metazoa</taxon>
        <taxon>Ecdysozoa</taxon>
        <taxon>Arthropoda</taxon>
        <taxon>Chelicerata</taxon>
        <taxon>Arachnida</taxon>
        <taxon>Araneae</taxon>
        <taxon>Araneomorphae</taxon>
        <taxon>Entelegynae</taxon>
        <taxon>Araneoidea</taxon>
        <taxon>Nephilidae</taxon>
        <taxon>Trichonephila</taxon>
    </lineage>
</organism>
<dbReference type="Proteomes" id="UP000887159">
    <property type="component" value="Unassembled WGS sequence"/>
</dbReference>
<gene>
    <name evidence="1" type="ORF">TNCV_4293551</name>
</gene>
<reference evidence="1" key="1">
    <citation type="submission" date="2020-08" db="EMBL/GenBank/DDBJ databases">
        <title>Multicomponent nature underlies the extraordinary mechanical properties of spider dragline silk.</title>
        <authorList>
            <person name="Kono N."/>
            <person name="Nakamura H."/>
            <person name="Mori M."/>
            <person name="Yoshida Y."/>
            <person name="Ohtoshi R."/>
            <person name="Malay A.D."/>
            <person name="Moran D.A.P."/>
            <person name="Tomita M."/>
            <person name="Numata K."/>
            <person name="Arakawa K."/>
        </authorList>
    </citation>
    <scope>NUCLEOTIDE SEQUENCE</scope>
</reference>
<sequence length="101" mass="11218">MVSSPPSNVECENSPCGQKTQLDKGWKFFFPSGGLERKAFGLWKATQGLLATSLVITKLEMTSHSFSELPHHPNGWTMSLQPLYTARDVLRLFEALGSYAN</sequence>
<keyword evidence="2" id="KW-1185">Reference proteome</keyword>
<proteinExistence type="predicted"/>
<evidence type="ECO:0000313" key="2">
    <source>
        <dbReference type="Proteomes" id="UP000887159"/>
    </source>
</evidence>
<dbReference type="EMBL" id="BMAU01021177">
    <property type="protein sequence ID" value="GFX94310.1"/>
    <property type="molecule type" value="Genomic_DNA"/>
</dbReference>
<protein>
    <submittedName>
        <fullName evidence="1">Uncharacterized protein</fullName>
    </submittedName>
</protein>
<evidence type="ECO:0000313" key="1">
    <source>
        <dbReference type="EMBL" id="GFX94310.1"/>
    </source>
</evidence>
<comment type="caution">
    <text evidence="1">The sequence shown here is derived from an EMBL/GenBank/DDBJ whole genome shotgun (WGS) entry which is preliminary data.</text>
</comment>
<name>A0A8X6RGQ7_TRICX</name>
<dbReference type="AlphaFoldDB" id="A0A8X6RGQ7"/>